<feature type="region of interest" description="Disordered" evidence="1">
    <location>
        <begin position="125"/>
        <end position="175"/>
    </location>
</feature>
<evidence type="ECO:0000313" key="3">
    <source>
        <dbReference type="Proteomes" id="UP001524587"/>
    </source>
</evidence>
<gene>
    <name evidence="2" type="ORF">NFI95_11595</name>
</gene>
<evidence type="ECO:0000256" key="1">
    <source>
        <dbReference type="SAM" id="MobiDB-lite"/>
    </source>
</evidence>
<comment type="caution">
    <text evidence="2">The sequence shown here is derived from an EMBL/GenBank/DDBJ whole genome shotgun (WGS) entry which is preliminary data.</text>
</comment>
<dbReference type="EMBL" id="JAMSKV010000010">
    <property type="protein sequence ID" value="MCQ8279089.1"/>
    <property type="molecule type" value="Genomic_DNA"/>
</dbReference>
<dbReference type="RefSeq" id="WP_422864576.1">
    <property type="nucleotide sequence ID" value="NZ_JAMSKV010000010.1"/>
</dbReference>
<evidence type="ECO:0000313" key="2">
    <source>
        <dbReference type="EMBL" id="MCQ8279089.1"/>
    </source>
</evidence>
<sequence>MSDWLGSLSSGEVRIPATFQGTARLLDGTETPTPPKAARHDDLPGRFEAELDISFALLIGVGYQPVDPSHPAYPLYLAARAEHERAPPAALAPAINPHDPDMVVMPFETTVTVTEAMALRHGLMAPGRAGSAGDEADPVRPVRRRPAPPIWHRGTGIGPGRDTAPPRRRSTISAPSWRSWAIPNGIRCPSRAPRVRWRHNRVSTRRRWANPPRQARERVRSMIGIRRLRPPGSRRRDTSLSGPA</sequence>
<accession>A0ABT1W873</accession>
<keyword evidence="3" id="KW-1185">Reference proteome</keyword>
<dbReference type="Proteomes" id="UP001524587">
    <property type="component" value="Unassembled WGS sequence"/>
</dbReference>
<reference evidence="2 3" key="1">
    <citation type="submission" date="2022-06" db="EMBL/GenBank/DDBJ databases">
        <title>Endosaccharibacter gen. nov., sp. nov., endophytic bacteria isolated from sugarcane.</title>
        <authorList>
            <person name="Pitiwittayakul N."/>
            <person name="Yukphan P."/>
            <person name="Charoenyingcharoen P."/>
            <person name="Tanasupawat S."/>
        </authorList>
    </citation>
    <scope>NUCLEOTIDE SEQUENCE [LARGE SCALE GENOMIC DNA]</scope>
    <source>
        <strain evidence="2 3">KSS8</strain>
    </source>
</reference>
<proteinExistence type="predicted"/>
<protein>
    <submittedName>
        <fullName evidence="2">Uncharacterized protein</fullName>
    </submittedName>
</protein>
<organism evidence="2 3">
    <name type="scientific">Endosaccharibacter trunci</name>
    <dbReference type="NCBI Taxonomy" id="2812733"/>
    <lineage>
        <taxon>Bacteria</taxon>
        <taxon>Pseudomonadati</taxon>
        <taxon>Pseudomonadota</taxon>
        <taxon>Alphaproteobacteria</taxon>
        <taxon>Acetobacterales</taxon>
        <taxon>Acetobacteraceae</taxon>
        <taxon>Endosaccharibacter</taxon>
    </lineage>
</organism>
<name>A0ABT1W873_9PROT</name>